<dbReference type="SUPFAM" id="SSF54928">
    <property type="entry name" value="RNA-binding domain, RBD"/>
    <property type="match status" value="1"/>
</dbReference>
<evidence type="ECO:0000256" key="4">
    <source>
        <dbReference type="ARBA" id="ARBA00023242"/>
    </source>
</evidence>
<feature type="compositionally biased region" description="Low complexity" evidence="5">
    <location>
        <begin position="502"/>
        <end position="511"/>
    </location>
</feature>
<feature type="region of interest" description="Disordered" evidence="5">
    <location>
        <begin position="1"/>
        <end position="27"/>
    </location>
</feature>
<organism evidence="7 8">
    <name type="scientific">Oedothorax gibbosus</name>
    <dbReference type="NCBI Taxonomy" id="931172"/>
    <lineage>
        <taxon>Eukaryota</taxon>
        <taxon>Metazoa</taxon>
        <taxon>Ecdysozoa</taxon>
        <taxon>Arthropoda</taxon>
        <taxon>Chelicerata</taxon>
        <taxon>Arachnida</taxon>
        <taxon>Araneae</taxon>
        <taxon>Araneomorphae</taxon>
        <taxon>Entelegynae</taxon>
        <taxon>Araneoidea</taxon>
        <taxon>Linyphiidae</taxon>
        <taxon>Erigoninae</taxon>
        <taxon>Oedothorax</taxon>
    </lineage>
</organism>
<proteinExistence type="inferred from homology"/>
<evidence type="ECO:0000256" key="3">
    <source>
        <dbReference type="ARBA" id="ARBA00023161"/>
    </source>
</evidence>
<evidence type="ECO:0000313" key="7">
    <source>
        <dbReference type="EMBL" id="KAG8176497.1"/>
    </source>
</evidence>
<keyword evidence="3" id="KW-0866">Nonsense-mediated mRNA decay</keyword>
<dbReference type="GO" id="GO:0005730">
    <property type="term" value="C:nucleolus"/>
    <property type="evidence" value="ECO:0007669"/>
    <property type="project" value="TreeGrafter"/>
</dbReference>
<dbReference type="EMBL" id="JAFNEN010000874">
    <property type="protein sequence ID" value="KAG8176497.1"/>
    <property type="molecule type" value="Genomic_DNA"/>
</dbReference>
<dbReference type="AlphaFoldDB" id="A0AAV6TWW4"/>
<comment type="subcellular location">
    <subcellularLocation>
        <location evidence="1">Nucleus</location>
    </subcellularLocation>
</comment>
<accession>A0AAV6TWW4</accession>
<dbReference type="InterPro" id="IPR035979">
    <property type="entry name" value="RBD_domain_sf"/>
</dbReference>
<evidence type="ECO:0000259" key="6">
    <source>
        <dbReference type="Pfam" id="PF03467"/>
    </source>
</evidence>
<dbReference type="GO" id="GO:0000184">
    <property type="term" value="P:nuclear-transcribed mRNA catabolic process, nonsense-mediated decay"/>
    <property type="evidence" value="ECO:0007669"/>
    <property type="project" value="UniProtKB-KW"/>
</dbReference>
<comment type="caution">
    <text evidence="7">The sequence shown here is derived from an EMBL/GenBank/DDBJ whole genome shotgun (WGS) entry which is preliminary data.</text>
</comment>
<feature type="domain" description="UPF3" evidence="6">
    <location>
        <begin position="36"/>
        <end position="200"/>
    </location>
</feature>
<dbReference type="Pfam" id="PF03467">
    <property type="entry name" value="Smg4_UPF3"/>
    <property type="match status" value="1"/>
</dbReference>
<name>A0AAV6TWW4_9ARAC</name>
<evidence type="ECO:0000256" key="5">
    <source>
        <dbReference type="SAM" id="MobiDB-lite"/>
    </source>
</evidence>
<dbReference type="Gene3D" id="3.30.70.330">
    <property type="match status" value="1"/>
</dbReference>
<dbReference type="InterPro" id="IPR012677">
    <property type="entry name" value="Nucleotide-bd_a/b_plait_sf"/>
</dbReference>
<feature type="compositionally biased region" description="Basic and acidic residues" evidence="5">
    <location>
        <begin position="450"/>
        <end position="479"/>
    </location>
</feature>
<feature type="compositionally biased region" description="Basic and acidic residues" evidence="5">
    <location>
        <begin position="332"/>
        <end position="345"/>
    </location>
</feature>
<feature type="compositionally biased region" description="Basic and acidic residues" evidence="5">
    <location>
        <begin position="304"/>
        <end position="325"/>
    </location>
</feature>
<dbReference type="PANTHER" id="PTHR13112:SF0">
    <property type="entry name" value="FI21285P1"/>
    <property type="match status" value="1"/>
</dbReference>
<evidence type="ECO:0000313" key="8">
    <source>
        <dbReference type="Proteomes" id="UP000827092"/>
    </source>
</evidence>
<keyword evidence="8" id="KW-1185">Reference proteome</keyword>
<dbReference type="PANTHER" id="PTHR13112">
    <property type="entry name" value="UPF3 REGULATOR OF NONSENSE TRANSCRIPTS-LIKE PROTEIN"/>
    <property type="match status" value="1"/>
</dbReference>
<dbReference type="FunFam" id="3.30.70.330:FF:000717">
    <property type="entry name" value="regulator of nonsense transcripts 3B"/>
    <property type="match status" value="1"/>
</dbReference>
<dbReference type="Proteomes" id="UP000827092">
    <property type="component" value="Unassembled WGS sequence"/>
</dbReference>
<dbReference type="GO" id="GO:0045727">
    <property type="term" value="P:positive regulation of translation"/>
    <property type="evidence" value="ECO:0007669"/>
    <property type="project" value="TreeGrafter"/>
</dbReference>
<evidence type="ECO:0000256" key="1">
    <source>
        <dbReference type="ARBA" id="ARBA00004123"/>
    </source>
</evidence>
<dbReference type="GO" id="GO:0005737">
    <property type="term" value="C:cytoplasm"/>
    <property type="evidence" value="ECO:0007669"/>
    <property type="project" value="TreeGrafter"/>
</dbReference>
<dbReference type="GO" id="GO:0003729">
    <property type="term" value="F:mRNA binding"/>
    <property type="evidence" value="ECO:0007669"/>
    <property type="project" value="TreeGrafter"/>
</dbReference>
<sequence>MSTPTTSKSNKDSTLKAKNIPTENFKTKMKREKTYQTKVVIRRLPPTMTEEQFVEQISPFPDHDYTYFVKSDMRLGSHAFSRAYINFLNPEDIFLFKDRFDGYVFVDNKGNEYPALVEFAPFQKIPKKRNPKKRDAKCGTIETDPDYLKFLESLQNPEDVVLQSAEAYLEEIETREKELKANNGVPKMTTPLIEFLKARKIEQQKIREEKREERKRKELEKKRIREEERRRRKAEKDKERIKAKERDSQSEKEATDEPEEPSPSEGQKQAETVVQVLKNPERGKDTKEATTPQKPKDYFVPSRVNKDKERPKKEWERIRPKDRQKVPARGYYAEKERSRKEKTDYKLYSNKKQPTTDSTSKYKSTDPKPPTIPAKDTPKVIDDEEEVVEKAKGENLDGSACQFSSKDKRDNSCPGNVETLGSQKNKGELSFKKSKSSSKSVTSEDMTEMDACKSDSVDYRDRGKDPRVERRIRNKDRPSIEIYRPGMRRLTTQRNSPQKEISTSASNSSSPSPTPPLAAEKSQQKDDDEEDNESQVSLSQS</sequence>
<gene>
    <name evidence="7" type="ORF">JTE90_024925</name>
</gene>
<feature type="region of interest" description="Disordered" evidence="5">
    <location>
        <begin position="207"/>
        <end position="541"/>
    </location>
</feature>
<keyword evidence="4" id="KW-0539">Nucleus</keyword>
<protein>
    <recommendedName>
        <fullName evidence="6">UPF3 domain-containing protein</fullName>
    </recommendedName>
</protein>
<comment type="similarity">
    <text evidence="2">Belongs to the RENT3 family.</text>
</comment>
<evidence type="ECO:0000256" key="2">
    <source>
        <dbReference type="ARBA" id="ARBA00005991"/>
    </source>
</evidence>
<feature type="compositionally biased region" description="Polar residues" evidence="5">
    <location>
        <begin position="490"/>
        <end position="501"/>
    </location>
</feature>
<reference evidence="7 8" key="1">
    <citation type="journal article" date="2022" name="Nat. Ecol. Evol.">
        <title>A masculinizing supergene underlies an exaggerated male reproductive morph in a spider.</title>
        <authorList>
            <person name="Hendrickx F."/>
            <person name="De Corte Z."/>
            <person name="Sonet G."/>
            <person name="Van Belleghem S.M."/>
            <person name="Kostlbacher S."/>
            <person name="Vangestel C."/>
        </authorList>
    </citation>
    <scope>NUCLEOTIDE SEQUENCE [LARGE SCALE GENOMIC DNA]</scope>
    <source>
        <strain evidence="7">W744_W776</strain>
    </source>
</reference>
<feature type="compositionally biased region" description="Basic and acidic residues" evidence="5">
    <location>
        <begin position="279"/>
        <end position="288"/>
    </location>
</feature>
<dbReference type="InterPro" id="IPR005120">
    <property type="entry name" value="UPF3_dom"/>
</dbReference>
<feature type="compositionally biased region" description="Basic and acidic residues" evidence="5">
    <location>
        <begin position="207"/>
        <end position="255"/>
    </location>
</feature>
<dbReference type="InterPro" id="IPR039722">
    <property type="entry name" value="Upf3"/>
</dbReference>